<name>A0A3S2XHE4_9HYPH</name>
<reference evidence="1 2" key="1">
    <citation type="submission" date="2019-01" db="EMBL/GenBank/DDBJ databases">
        <authorList>
            <person name="Chen W.-M."/>
        </authorList>
    </citation>
    <scope>NUCLEOTIDE SEQUENCE [LARGE SCALE GENOMIC DNA]</scope>
    <source>
        <strain evidence="1 2">TER-1</strain>
    </source>
</reference>
<dbReference type="Proteomes" id="UP000286997">
    <property type="component" value="Unassembled WGS sequence"/>
</dbReference>
<dbReference type="AlphaFoldDB" id="A0A3S2XHE4"/>
<comment type="caution">
    <text evidence="1">The sequence shown here is derived from an EMBL/GenBank/DDBJ whole genome shotgun (WGS) entry which is preliminary data.</text>
</comment>
<gene>
    <name evidence="1" type="ORF">EOE48_21460</name>
</gene>
<evidence type="ECO:0008006" key="3">
    <source>
        <dbReference type="Google" id="ProtNLM"/>
    </source>
</evidence>
<dbReference type="OrthoDB" id="9986338at2"/>
<accession>A0A3S2XHE4</accession>
<dbReference type="SUPFAM" id="SSF69635">
    <property type="entry name" value="Type III secretory system chaperone-like"/>
    <property type="match status" value="1"/>
</dbReference>
<evidence type="ECO:0000313" key="1">
    <source>
        <dbReference type="EMBL" id="RVU14838.1"/>
    </source>
</evidence>
<dbReference type="Pfam" id="PF05932">
    <property type="entry name" value="CesT"/>
    <property type="match status" value="1"/>
</dbReference>
<dbReference type="Gene3D" id="3.30.1460.10">
    <property type="match status" value="1"/>
</dbReference>
<dbReference type="RefSeq" id="WP_127732929.1">
    <property type="nucleotide sequence ID" value="NZ_SACP01000026.1"/>
</dbReference>
<protein>
    <recommendedName>
        <fullName evidence="3">Type III secretion system chaperone</fullName>
    </recommendedName>
</protein>
<dbReference type="InterPro" id="IPR010261">
    <property type="entry name" value="Tir_chaperone"/>
</dbReference>
<dbReference type="EMBL" id="SACP01000026">
    <property type="protein sequence ID" value="RVU14838.1"/>
    <property type="molecule type" value="Genomic_DNA"/>
</dbReference>
<dbReference type="GO" id="GO:0030254">
    <property type="term" value="P:protein secretion by the type III secretion system"/>
    <property type="evidence" value="ECO:0007669"/>
    <property type="project" value="InterPro"/>
</dbReference>
<evidence type="ECO:0000313" key="2">
    <source>
        <dbReference type="Proteomes" id="UP000286997"/>
    </source>
</evidence>
<proteinExistence type="predicted"/>
<organism evidence="1 2">
    <name type="scientific">Methylobacterium oryzihabitans</name>
    <dbReference type="NCBI Taxonomy" id="2499852"/>
    <lineage>
        <taxon>Bacteria</taxon>
        <taxon>Pseudomonadati</taxon>
        <taxon>Pseudomonadota</taxon>
        <taxon>Alphaproteobacteria</taxon>
        <taxon>Hyphomicrobiales</taxon>
        <taxon>Methylobacteriaceae</taxon>
        <taxon>Methylobacterium</taxon>
    </lineage>
</organism>
<keyword evidence="2" id="KW-1185">Reference proteome</keyword>
<sequence length="149" mass="15609">MGLGQHTDRLLAELGDLAGIDLTPDADGVATVLLDGVRISIECPEESPFLYLHAALWRLGPDRAREIEEAMRANLFGLPLSGAWLALDGASDEVVLCSAARSAGLAPDDLAALIEAMAGAARDLQARRTAPAAEEATAPVADGPNWIRI</sequence>